<evidence type="ECO:0000313" key="1">
    <source>
        <dbReference type="EMBL" id="VAW62916.1"/>
    </source>
</evidence>
<organism evidence="1">
    <name type="scientific">hydrothermal vent metagenome</name>
    <dbReference type="NCBI Taxonomy" id="652676"/>
    <lineage>
        <taxon>unclassified sequences</taxon>
        <taxon>metagenomes</taxon>
        <taxon>ecological metagenomes</taxon>
    </lineage>
</organism>
<accession>A0A3B0Y3A8</accession>
<proteinExistence type="predicted"/>
<dbReference type="EMBL" id="UOFG01000184">
    <property type="protein sequence ID" value="VAW62916.1"/>
    <property type="molecule type" value="Genomic_DNA"/>
</dbReference>
<name>A0A3B0Y3A8_9ZZZZ</name>
<gene>
    <name evidence="1" type="ORF">MNBD_GAMMA11-3194</name>
</gene>
<reference evidence="1" key="1">
    <citation type="submission" date="2018-06" db="EMBL/GenBank/DDBJ databases">
        <authorList>
            <person name="Zhirakovskaya E."/>
        </authorList>
    </citation>
    <scope>NUCLEOTIDE SEQUENCE</scope>
</reference>
<protein>
    <submittedName>
        <fullName evidence="1">Uncharacterized protein</fullName>
    </submittedName>
</protein>
<dbReference type="AlphaFoldDB" id="A0A3B0Y3A8"/>
<sequence length="137" mass="15933">MKNKKQSIFIKFSTRFSSTYINITTMGVSLSRFDERMAGINEAERLLVDNPKLSGKLNFRQLVLLRHALKHPCFSYVVWEHQRSHGISYGIARKGLSDMLDKLKLLIKTRQGRRYYFVVPGDLEQRVVARQINTLVC</sequence>